<name>R7U2S1_CAPTE</name>
<protein>
    <recommendedName>
        <fullName evidence="1">VWFD domain-containing protein</fullName>
    </recommendedName>
</protein>
<dbReference type="EMBL" id="AMQN01001850">
    <property type="status" value="NOT_ANNOTATED_CDS"/>
    <property type="molecule type" value="Genomic_DNA"/>
</dbReference>
<reference evidence="4" key="1">
    <citation type="submission" date="2012-12" db="EMBL/GenBank/DDBJ databases">
        <authorList>
            <person name="Hellsten U."/>
            <person name="Grimwood J."/>
            <person name="Chapman J.A."/>
            <person name="Shapiro H."/>
            <person name="Aerts A."/>
            <person name="Otillar R.P."/>
            <person name="Terry A.Y."/>
            <person name="Boore J.L."/>
            <person name="Simakov O."/>
            <person name="Marletaz F."/>
            <person name="Cho S.-J."/>
            <person name="Edsinger-Gonzales E."/>
            <person name="Havlak P."/>
            <person name="Kuo D.-H."/>
            <person name="Larsson T."/>
            <person name="Lv J."/>
            <person name="Arendt D."/>
            <person name="Savage R."/>
            <person name="Osoegawa K."/>
            <person name="de Jong P."/>
            <person name="Lindberg D.R."/>
            <person name="Seaver E.C."/>
            <person name="Weisblat D.A."/>
            <person name="Putnam N.H."/>
            <person name="Grigoriev I.V."/>
            <person name="Rokhsar D.S."/>
        </authorList>
    </citation>
    <scope>NUCLEOTIDE SEQUENCE</scope>
    <source>
        <strain evidence="4">I ESC-2004</strain>
    </source>
</reference>
<proteinExistence type="predicted"/>
<evidence type="ECO:0000259" key="1">
    <source>
        <dbReference type="PROSITE" id="PS51233"/>
    </source>
</evidence>
<organism evidence="2">
    <name type="scientific">Capitella teleta</name>
    <name type="common">Polychaete worm</name>
    <dbReference type="NCBI Taxonomy" id="283909"/>
    <lineage>
        <taxon>Eukaryota</taxon>
        <taxon>Metazoa</taxon>
        <taxon>Spiralia</taxon>
        <taxon>Lophotrochozoa</taxon>
        <taxon>Annelida</taxon>
        <taxon>Polychaeta</taxon>
        <taxon>Sedentaria</taxon>
        <taxon>Scolecida</taxon>
        <taxon>Capitellidae</taxon>
        <taxon>Capitella</taxon>
    </lineage>
</organism>
<reference evidence="3" key="3">
    <citation type="submission" date="2015-06" db="UniProtKB">
        <authorList>
            <consortium name="EnsemblMetazoa"/>
        </authorList>
    </citation>
    <scope>IDENTIFICATION</scope>
</reference>
<sequence length="264" mass="29219">MTRETEKSGVQVSGYKDFCIHLTHTVEREAVANGECVCRGDPHCFPFDANRFNNDQELFTPNVCGYVMATDRCSEFKVFPQYIISAAFKRVKYIGMARSFVSGVSIEYLNKQQGGYLKINLNQGLEVIFDGQKVEEFPKEIDGHKFEMVPAVFAHPKDFTEGVTEVMSYTLPNGINVQYDGIKGVKINVDSFEGTPTTCGLCGNNDGILDGKDFALGGNVNGAKCDGLPVDGSEREMTSDKQAFVNSWYHFSTDDEECTAICPV</sequence>
<gene>
    <name evidence="2" type="ORF">CAPTEDRAFT_220804</name>
</gene>
<dbReference type="EnsemblMetazoa" id="CapteT220804">
    <property type="protein sequence ID" value="CapteP220804"/>
    <property type="gene ID" value="CapteG220804"/>
</dbReference>
<dbReference type="AlphaFoldDB" id="R7U2S1"/>
<evidence type="ECO:0000313" key="2">
    <source>
        <dbReference type="EMBL" id="ELU00173.1"/>
    </source>
</evidence>
<evidence type="ECO:0000313" key="3">
    <source>
        <dbReference type="EnsemblMetazoa" id="CapteP220804"/>
    </source>
</evidence>
<accession>R7U2S1</accession>
<dbReference type="Proteomes" id="UP000014760">
    <property type="component" value="Unassembled WGS sequence"/>
</dbReference>
<dbReference type="HOGENOM" id="CLU_078342_0_0_1"/>
<feature type="domain" description="VWFD" evidence="1">
    <location>
        <begin position="34"/>
        <end position="259"/>
    </location>
</feature>
<dbReference type="EMBL" id="KB306105">
    <property type="protein sequence ID" value="ELU00173.1"/>
    <property type="molecule type" value="Genomic_DNA"/>
</dbReference>
<keyword evidence="4" id="KW-1185">Reference proteome</keyword>
<reference evidence="2 4" key="2">
    <citation type="journal article" date="2013" name="Nature">
        <title>Insights into bilaterian evolution from three spiralian genomes.</title>
        <authorList>
            <person name="Simakov O."/>
            <person name="Marletaz F."/>
            <person name="Cho S.J."/>
            <person name="Edsinger-Gonzales E."/>
            <person name="Havlak P."/>
            <person name="Hellsten U."/>
            <person name="Kuo D.H."/>
            <person name="Larsson T."/>
            <person name="Lv J."/>
            <person name="Arendt D."/>
            <person name="Savage R."/>
            <person name="Osoegawa K."/>
            <person name="de Jong P."/>
            <person name="Grimwood J."/>
            <person name="Chapman J.A."/>
            <person name="Shapiro H."/>
            <person name="Aerts A."/>
            <person name="Otillar R.P."/>
            <person name="Terry A.Y."/>
            <person name="Boore J.L."/>
            <person name="Grigoriev I.V."/>
            <person name="Lindberg D.R."/>
            <person name="Seaver E.C."/>
            <person name="Weisblat D.A."/>
            <person name="Putnam N.H."/>
            <person name="Rokhsar D.S."/>
        </authorList>
    </citation>
    <scope>NUCLEOTIDE SEQUENCE</scope>
    <source>
        <strain evidence="2 4">I ESC-2004</strain>
    </source>
</reference>
<evidence type="ECO:0000313" key="4">
    <source>
        <dbReference type="Proteomes" id="UP000014760"/>
    </source>
</evidence>
<dbReference type="InterPro" id="IPR001846">
    <property type="entry name" value="VWF_type-D"/>
</dbReference>
<dbReference type="PROSITE" id="PS51233">
    <property type="entry name" value="VWFD"/>
    <property type="match status" value="1"/>
</dbReference>
<dbReference type="Pfam" id="PF00094">
    <property type="entry name" value="VWD"/>
    <property type="match status" value="1"/>
</dbReference>